<reference evidence="3 4" key="1">
    <citation type="journal article" date="2024" name="Ann. Entomol. Soc. Am.">
        <title>Genomic analyses of the southern and eastern yellowjacket wasps (Hymenoptera: Vespidae) reveal evolutionary signatures of social life.</title>
        <authorList>
            <person name="Catto M.A."/>
            <person name="Caine P.B."/>
            <person name="Orr S.E."/>
            <person name="Hunt B.G."/>
            <person name="Goodisman M.A.D."/>
        </authorList>
    </citation>
    <scope>NUCLEOTIDE SEQUENCE [LARGE SCALE GENOMIC DNA]</scope>
    <source>
        <strain evidence="3">232</strain>
        <tissue evidence="3">Head and thorax</tissue>
    </source>
</reference>
<keyword evidence="2" id="KW-0472">Membrane</keyword>
<organism evidence="3 4">
    <name type="scientific">Vespula maculifrons</name>
    <name type="common">Eastern yellow jacket</name>
    <name type="synonym">Wasp</name>
    <dbReference type="NCBI Taxonomy" id="7453"/>
    <lineage>
        <taxon>Eukaryota</taxon>
        <taxon>Metazoa</taxon>
        <taxon>Ecdysozoa</taxon>
        <taxon>Arthropoda</taxon>
        <taxon>Hexapoda</taxon>
        <taxon>Insecta</taxon>
        <taxon>Pterygota</taxon>
        <taxon>Neoptera</taxon>
        <taxon>Endopterygota</taxon>
        <taxon>Hymenoptera</taxon>
        <taxon>Apocrita</taxon>
        <taxon>Aculeata</taxon>
        <taxon>Vespoidea</taxon>
        <taxon>Vespidae</taxon>
        <taxon>Vespinae</taxon>
        <taxon>Vespula</taxon>
    </lineage>
</organism>
<evidence type="ECO:0000256" key="1">
    <source>
        <dbReference type="SAM" id="MobiDB-lite"/>
    </source>
</evidence>
<proteinExistence type="predicted"/>
<evidence type="ECO:0000313" key="3">
    <source>
        <dbReference type="EMBL" id="KAL2737127.1"/>
    </source>
</evidence>
<evidence type="ECO:0000256" key="2">
    <source>
        <dbReference type="SAM" id="Phobius"/>
    </source>
</evidence>
<keyword evidence="4" id="KW-1185">Reference proteome</keyword>
<evidence type="ECO:0000313" key="4">
    <source>
        <dbReference type="Proteomes" id="UP001607303"/>
    </source>
</evidence>
<dbReference type="EMBL" id="JAYRBN010000065">
    <property type="protein sequence ID" value="KAL2737127.1"/>
    <property type="molecule type" value="Genomic_DNA"/>
</dbReference>
<protein>
    <submittedName>
        <fullName evidence="3">Hormone receptor 4-like</fullName>
    </submittedName>
</protein>
<feature type="region of interest" description="Disordered" evidence="1">
    <location>
        <begin position="62"/>
        <end position="86"/>
    </location>
</feature>
<feature type="compositionally biased region" description="Basic residues" evidence="1">
    <location>
        <begin position="135"/>
        <end position="154"/>
    </location>
</feature>
<gene>
    <name evidence="3" type="ORF">V1477_012083</name>
</gene>
<keyword evidence="2" id="KW-0812">Transmembrane</keyword>
<dbReference type="AlphaFoldDB" id="A0ABD2BWG8"/>
<feature type="compositionally biased region" description="Low complexity" evidence="1">
    <location>
        <begin position="155"/>
        <end position="166"/>
    </location>
</feature>
<dbReference type="Proteomes" id="UP001607303">
    <property type="component" value="Unassembled WGS sequence"/>
</dbReference>
<feature type="transmembrane region" description="Helical" evidence="2">
    <location>
        <begin position="93"/>
        <end position="113"/>
    </location>
</feature>
<accession>A0ABD2BWG8</accession>
<name>A0ABD2BWG8_VESMC</name>
<sequence>MVRLSTIYFSTYFEEEGIKGRTCDICDAKRDVHLSNVKFTGKGRISNAFDTPKNSRLRAKKIRGVGSSSSSSSSPSPSPSPSPSSLMVGTSGYVVSAVLVLIVGALLAILATVSHHLHHRRLEPLHESNSASILHHHRHLHHHHQRHHQHHHQQQRQQRQQQQQQEQEQEQEQEQQQRQRQHHRRHQKDREESPPALHQQHSFLQDHHRHPGTQLIAGIGDKLSRYKSNLSKLWPFS</sequence>
<keyword evidence="2" id="KW-1133">Transmembrane helix</keyword>
<feature type="region of interest" description="Disordered" evidence="1">
    <location>
        <begin position="135"/>
        <end position="210"/>
    </location>
</feature>
<comment type="caution">
    <text evidence="3">The sequence shown here is derived from an EMBL/GenBank/DDBJ whole genome shotgun (WGS) entry which is preliminary data.</text>
</comment>